<keyword evidence="2" id="KW-1185">Reference proteome</keyword>
<sequence length="116" mass="12892">MLLSGLGSGPFQDSSALPSPPQLLLFPLPSPFAQHMLLYYLLFSMSTMAKRVRPSWYRESSPRQAPFVFESEDENDVVVLPQVDTSALLARLQLSLVGRMFHQGGRSIEALVSLLL</sequence>
<comment type="caution">
    <text evidence="1">The sequence shown here is derived from an EMBL/GenBank/DDBJ whole genome shotgun (WGS) entry which is preliminary data.</text>
</comment>
<name>A0A8T2BCL3_ARASU</name>
<evidence type="ECO:0000313" key="1">
    <source>
        <dbReference type="EMBL" id="KAG7583726.1"/>
    </source>
</evidence>
<evidence type="ECO:0000313" key="2">
    <source>
        <dbReference type="Proteomes" id="UP000694251"/>
    </source>
</evidence>
<dbReference type="Proteomes" id="UP000694251">
    <property type="component" value="Chromosome 8"/>
</dbReference>
<proteinExistence type="predicted"/>
<dbReference type="AlphaFoldDB" id="A0A8T2BCL3"/>
<gene>
    <name evidence="1" type="ORF">ISN44_As08g032430</name>
</gene>
<organism evidence="1 2">
    <name type="scientific">Arabidopsis suecica</name>
    <name type="common">Swedish thale-cress</name>
    <name type="synonym">Cardaminopsis suecica</name>
    <dbReference type="NCBI Taxonomy" id="45249"/>
    <lineage>
        <taxon>Eukaryota</taxon>
        <taxon>Viridiplantae</taxon>
        <taxon>Streptophyta</taxon>
        <taxon>Embryophyta</taxon>
        <taxon>Tracheophyta</taxon>
        <taxon>Spermatophyta</taxon>
        <taxon>Magnoliopsida</taxon>
        <taxon>eudicotyledons</taxon>
        <taxon>Gunneridae</taxon>
        <taxon>Pentapetalae</taxon>
        <taxon>rosids</taxon>
        <taxon>malvids</taxon>
        <taxon>Brassicales</taxon>
        <taxon>Brassicaceae</taxon>
        <taxon>Camelineae</taxon>
        <taxon>Arabidopsis</taxon>
    </lineage>
</organism>
<accession>A0A8T2BCL3</accession>
<reference evidence="1 2" key="1">
    <citation type="submission" date="2020-12" db="EMBL/GenBank/DDBJ databases">
        <title>Concerted genomic and epigenomic changes stabilize Arabidopsis allopolyploids.</title>
        <authorList>
            <person name="Chen Z."/>
        </authorList>
    </citation>
    <scope>NUCLEOTIDE SEQUENCE [LARGE SCALE GENOMIC DNA]</scope>
    <source>
        <strain evidence="1">As9502</strain>
        <tissue evidence="1">Leaf</tissue>
    </source>
</reference>
<dbReference type="EMBL" id="JAEFBJ010000008">
    <property type="protein sequence ID" value="KAG7583726.1"/>
    <property type="molecule type" value="Genomic_DNA"/>
</dbReference>
<protein>
    <submittedName>
        <fullName evidence="1">Uncharacterized protein</fullName>
    </submittedName>
</protein>